<protein>
    <submittedName>
        <fullName evidence="2">Uncharacterized protein</fullName>
    </submittedName>
</protein>
<reference evidence="2" key="1">
    <citation type="submission" date="2017-07" db="EMBL/GenBank/DDBJ databases">
        <title>Taro Niue Genome Assembly and Annotation.</title>
        <authorList>
            <person name="Atibalentja N."/>
            <person name="Keating K."/>
            <person name="Fields C.J."/>
        </authorList>
    </citation>
    <scope>NUCLEOTIDE SEQUENCE</scope>
    <source>
        <strain evidence="2">Niue_2</strain>
        <tissue evidence="2">Leaf</tissue>
    </source>
</reference>
<keyword evidence="3" id="KW-1185">Reference proteome</keyword>
<comment type="caution">
    <text evidence="2">The sequence shown here is derived from an EMBL/GenBank/DDBJ whole genome shotgun (WGS) entry which is preliminary data.</text>
</comment>
<accession>A0A843WZ36</accession>
<feature type="region of interest" description="Disordered" evidence="1">
    <location>
        <begin position="99"/>
        <end position="118"/>
    </location>
</feature>
<evidence type="ECO:0000256" key="1">
    <source>
        <dbReference type="SAM" id="MobiDB-lite"/>
    </source>
</evidence>
<name>A0A843WZ36_COLES</name>
<dbReference type="Proteomes" id="UP000652761">
    <property type="component" value="Unassembled WGS sequence"/>
</dbReference>
<gene>
    <name evidence="2" type="ORF">Taro_042210</name>
</gene>
<evidence type="ECO:0000313" key="2">
    <source>
        <dbReference type="EMBL" id="MQM09344.1"/>
    </source>
</evidence>
<dbReference type="AlphaFoldDB" id="A0A843WZ36"/>
<dbReference type="EMBL" id="NMUH01004352">
    <property type="protein sequence ID" value="MQM09344.1"/>
    <property type="molecule type" value="Genomic_DNA"/>
</dbReference>
<organism evidence="2 3">
    <name type="scientific">Colocasia esculenta</name>
    <name type="common">Wild taro</name>
    <name type="synonym">Arum esculentum</name>
    <dbReference type="NCBI Taxonomy" id="4460"/>
    <lineage>
        <taxon>Eukaryota</taxon>
        <taxon>Viridiplantae</taxon>
        <taxon>Streptophyta</taxon>
        <taxon>Embryophyta</taxon>
        <taxon>Tracheophyta</taxon>
        <taxon>Spermatophyta</taxon>
        <taxon>Magnoliopsida</taxon>
        <taxon>Liliopsida</taxon>
        <taxon>Araceae</taxon>
        <taxon>Aroideae</taxon>
        <taxon>Colocasieae</taxon>
        <taxon>Colocasia</taxon>
    </lineage>
</organism>
<proteinExistence type="predicted"/>
<sequence length="251" mass="27798">MRASWMVVLPLEEGEGSGSGHLLRKGKRKHKHKHRIVFSDVVFKNRWSDVNSADLISLKCKSRSERVGSGGRVLVAAAGGQRLHVRRVSRMEWSLLTSGLGRRHPSPPRSGRDGKVRRDSNRCSIFKKVGRIELSKALLDQGRSCCGRFDVPAWCSSRSRREDVARSGGNAAPCMDCAFFVKGNANDALALVALSERVRSLRFCVSQAPVCARGLSRCSGTVEVLSSSWTPSLSGRVVVRLRERRQWDSDL</sequence>
<evidence type="ECO:0000313" key="3">
    <source>
        <dbReference type="Proteomes" id="UP000652761"/>
    </source>
</evidence>